<organism evidence="1 2">
    <name type="scientific">Xanthomonas manihotis</name>
    <dbReference type="NCBI Taxonomy" id="43353"/>
    <lineage>
        <taxon>Bacteria</taxon>
        <taxon>Pseudomonadati</taxon>
        <taxon>Pseudomonadota</taxon>
        <taxon>Gammaproteobacteria</taxon>
        <taxon>Lysobacterales</taxon>
        <taxon>Lysobacteraceae</taxon>
        <taxon>Xanthomonas</taxon>
    </lineage>
</organism>
<dbReference type="EMBL" id="JAGHXW010000028">
    <property type="protein sequence ID" value="MBO9759762.1"/>
    <property type="molecule type" value="Genomic_DNA"/>
</dbReference>
<comment type="caution">
    <text evidence="1">The sequence shown here is derived from an EMBL/GenBank/DDBJ whole genome shotgun (WGS) entry which is preliminary data.</text>
</comment>
<evidence type="ECO:0000313" key="2">
    <source>
        <dbReference type="Proteomes" id="UP000668572"/>
    </source>
</evidence>
<dbReference type="Proteomes" id="UP000668572">
    <property type="component" value="Unassembled WGS sequence"/>
</dbReference>
<dbReference type="AlphaFoldDB" id="A0A8I2BUZ0"/>
<reference evidence="1" key="1">
    <citation type="submission" date="2021-03" db="EMBL/GenBank/DDBJ databases">
        <title>Molecular characterization of Xanthomonas species pathogenic on Araceae and the development of a triplex TaqMan assay for detection of X. phaseoli pv. dieffenbachiae.</title>
        <authorList>
            <person name="Van Der Wolf J."/>
            <person name="Krijger M."/>
            <person name="Mendes O."/>
            <person name="Brankovics B."/>
            <person name="Bonants P."/>
            <person name="Meekes E."/>
        </authorList>
    </citation>
    <scope>NUCLEOTIDE SEQUENCE</scope>
    <source>
        <strain evidence="1">NBC1264</strain>
    </source>
</reference>
<accession>A0A8I2BUZ0</accession>
<dbReference type="RefSeq" id="WP_017158648.1">
    <property type="nucleotide sequence ID" value="NZ_CP083575.1"/>
</dbReference>
<evidence type="ECO:0000313" key="1">
    <source>
        <dbReference type="EMBL" id="MBO9759762.1"/>
    </source>
</evidence>
<name>A0A8I2BUZ0_XANMN</name>
<proteinExistence type="predicted"/>
<gene>
    <name evidence="1" type="ORF">J7405_09410</name>
</gene>
<sequence>MSQMAAIGLSGAQCRLIMVLHAMPSGLTLTAGTEDSVQSAVIQAGHGWRGTMRAVRVDAG</sequence>
<protein>
    <submittedName>
        <fullName evidence="1">Uncharacterized protein</fullName>
    </submittedName>
</protein>